<keyword evidence="1" id="KW-0732">Signal</keyword>
<keyword evidence="4" id="KW-1185">Reference proteome</keyword>
<dbReference type="STRING" id="1122133.SAMN02745157_0786"/>
<dbReference type="InterPro" id="IPR004352">
    <property type="entry name" value="GH114_TIM-barrel"/>
</dbReference>
<accession>A0A1M4VSM2</accession>
<dbReference type="PANTHER" id="PTHR35273">
    <property type="entry name" value="ALPHA-1,4 POLYGALACTOSAMINIDASE, PUTATIVE (AFU_ORTHOLOGUE AFUA_3G07890)-RELATED"/>
    <property type="match status" value="1"/>
</dbReference>
<protein>
    <recommendedName>
        <fullName evidence="2">Glycoside-hydrolase family GH114 TIM-barrel domain-containing protein</fullName>
    </recommendedName>
</protein>
<dbReference type="Pfam" id="PF03537">
    <property type="entry name" value="Glyco_hydro_114"/>
    <property type="match status" value="1"/>
</dbReference>
<dbReference type="InterPro" id="IPR017853">
    <property type="entry name" value="GH"/>
</dbReference>
<gene>
    <name evidence="3" type="ORF">SAMN02745157_0786</name>
</gene>
<dbReference type="Proteomes" id="UP000184485">
    <property type="component" value="Unassembled WGS sequence"/>
</dbReference>
<feature type="chain" id="PRO_5012477140" description="Glycoside-hydrolase family GH114 TIM-barrel domain-containing protein" evidence="1">
    <location>
        <begin position="22"/>
        <end position="269"/>
    </location>
</feature>
<dbReference type="PANTHER" id="PTHR35273:SF2">
    <property type="entry name" value="ALPHA-GALACTOSIDASE"/>
    <property type="match status" value="1"/>
</dbReference>
<evidence type="ECO:0000313" key="4">
    <source>
        <dbReference type="Proteomes" id="UP000184485"/>
    </source>
</evidence>
<evidence type="ECO:0000259" key="2">
    <source>
        <dbReference type="Pfam" id="PF03537"/>
    </source>
</evidence>
<organism evidence="3 4">
    <name type="scientific">Kaistia soli DSM 19436</name>
    <dbReference type="NCBI Taxonomy" id="1122133"/>
    <lineage>
        <taxon>Bacteria</taxon>
        <taxon>Pseudomonadati</taxon>
        <taxon>Pseudomonadota</taxon>
        <taxon>Alphaproteobacteria</taxon>
        <taxon>Hyphomicrobiales</taxon>
        <taxon>Kaistiaceae</taxon>
        <taxon>Kaistia</taxon>
    </lineage>
</organism>
<dbReference type="AlphaFoldDB" id="A0A1M4VSM2"/>
<dbReference type="Gene3D" id="3.20.20.70">
    <property type="entry name" value="Aldolase class I"/>
    <property type="match status" value="1"/>
</dbReference>
<sequence length="269" mass="29660">MSTIAIAAAFFAALFANVAAAFPQLAMARDRGWTPKPGGSWQLQLQGTVNTGYDVDVYDIDLIDTPQATIDALHRRGRFVVCYFSAGSSEDFRSDVGVFQPSDLGKKLDGWEGERWLDIRSANVRRFMIERRLDLAAAKACDGVDPDNVDGFANNSGFPLTSEDQASYNRFLAAEAHRRNLKIGLKNDLEQVAALVDAFDFAVNEQCHAFRECDRLRPFAAAGKPIFNVEYQGDGLKSRTMLCAAAREGSMHSLVLPLALDDSFRFSCD</sequence>
<proteinExistence type="predicted"/>
<dbReference type="EMBL" id="FQUP01000001">
    <property type="protein sequence ID" value="SHE72044.1"/>
    <property type="molecule type" value="Genomic_DNA"/>
</dbReference>
<feature type="signal peptide" evidence="1">
    <location>
        <begin position="1"/>
        <end position="21"/>
    </location>
</feature>
<dbReference type="RefSeq" id="WP_210187015.1">
    <property type="nucleotide sequence ID" value="NZ_FQUP01000001.1"/>
</dbReference>
<feature type="domain" description="Glycoside-hydrolase family GH114 TIM-barrel" evidence="2">
    <location>
        <begin position="40"/>
        <end position="263"/>
    </location>
</feature>
<name>A0A1M4VSM2_9HYPH</name>
<dbReference type="SUPFAM" id="SSF51445">
    <property type="entry name" value="(Trans)glycosidases"/>
    <property type="match status" value="1"/>
</dbReference>
<reference evidence="3 4" key="1">
    <citation type="submission" date="2016-11" db="EMBL/GenBank/DDBJ databases">
        <authorList>
            <person name="Jaros S."/>
            <person name="Januszkiewicz K."/>
            <person name="Wedrychowicz H."/>
        </authorList>
    </citation>
    <scope>NUCLEOTIDE SEQUENCE [LARGE SCALE GENOMIC DNA]</scope>
    <source>
        <strain evidence="3 4">DSM 19436</strain>
    </source>
</reference>
<dbReference type="InterPro" id="IPR013785">
    <property type="entry name" value="Aldolase_TIM"/>
</dbReference>
<evidence type="ECO:0000313" key="3">
    <source>
        <dbReference type="EMBL" id="SHE72044.1"/>
    </source>
</evidence>
<evidence type="ECO:0000256" key="1">
    <source>
        <dbReference type="SAM" id="SignalP"/>
    </source>
</evidence>